<dbReference type="RefSeq" id="WP_252084513.1">
    <property type="nucleotide sequence ID" value="NZ_CP092418.1"/>
</dbReference>
<evidence type="ECO:0000313" key="1">
    <source>
        <dbReference type="EMBL" id="USD22151.1"/>
    </source>
</evidence>
<keyword evidence="2" id="KW-1185">Reference proteome</keyword>
<organism evidence="1 2">
    <name type="scientific">Microbulbifer variabilis</name>
    <dbReference type="NCBI Taxonomy" id="266805"/>
    <lineage>
        <taxon>Bacteria</taxon>
        <taxon>Pseudomonadati</taxon>
        <taxon>Pseudomonadota</taxon>
        <taxon>Gammaproteobacteria</taxon>
        <taxon>Cellvibrionales</taxon>
        <taxon>Microbulbiferaceae</taxon>
        <taxon>Microbulbifer</taxon>
    </lineage>
</organism>
<dbReference type="EMBL" id="CP092418">
    <property type="protein sequence ID" value="USD22151.1"/>
    <property type="molecule type" value="Genomic_DNA"/>
</dbReference>
<accession>A0ABY4VCX0</accession>
<proteinExistence type="predicted"/>
<protein>
    <submittedName>
        <fullName evidence="1">DUF2513 domain-containing protein</fullName>
    </submittedName>
</protein>
<sequence>MRIDIEYLKELLGIILDHDKPDFNIGLDKINPLWNDDDKLNKLVFHLEILNDQGLIKSTNGSSSLGFRRASDGSVMVGVIPLRLTADGHQFASDLSKPGVLEKLKTSFQDSGPTETVKLVFALGKKAIDRKLAELSE</sequence>
<evidence type="ECO:0000313" key="2">
    <source>
        <dbReference type="Proteomes" id="UP001055658"/>
    </source>
</evidence>
<name>A0ABY4VCX0_9GAMM</name>
<dbReference type="Proteomes" id="UP001055658">
    <property type="component" value="Chromosome"/>
</dbReference>
<reference evidence="1" key="1">
    <citation type="submission" date="2022-02" db="EMBL/GenBank/DDBJ databases">
        <title>Coral-associated bacteria.</title>
        <authorList>
            <person name="Tang K."/>
            <person name="Wang X."/>
        </authorList>
    </citation>
    <scope>NUCLEOTIDE SEQUENCE</scope>
    <source>
        <strain evidence="1">SCSIO 43006</strain>
    </source>
</reference>
<gene>
    <name evidence="1" type="ORF">MJO52_03170</name>
</gene>